<dbReference type="Gene3D" id="3.40.50.720">
    <property type="entry name" value="NAD(P)-binding Rossmann-like Domain"/>
    <property type="match status" value="1"/>
</dbReference>
<accession>A0A218ZHS2</accession>
<dbReference type="AlphaFoldDB" id="A0A218ZHS2"/>
<evidence type="ECO:0000313" key="3">
    <source>
        <dbReference type="EMBL" id="OWP06716.1"/>
    </source>
</evidence>
<evidence type="ECO:0000313" key="4">
    <source>
        <dbReference type="Proteomes" id="UP000242519"/>
    </source>
</evidence>
<gene>
    <name evidence="3" type="ORF">B2J93_5195</name>
</gene>
<name>A0A218ZHS2_9HELO</name>
<dbReference type="InterPro" id="IPR002347">
    <property type="entry name" value="SDR_fam"/>
</dbReference>
<dbReference type="InterPro" id="IPR036291">
    <property type="entry name" value="NAD(P)-bd_dom_sf"/>
</dbReference>
<dbReference type="InParanoid" id="A0A218ZHS2"/>
<organism evidence="3 4">
    <name type="scientific">Diplocarpon coronariae</name>
    <dbReference type="NCBI Taxonomy" id="2795749"/>
    <lineage>
        <taxon>Eukaryota</taxon>
        <taxon>Fungi</taxon>
        <taxon>Dikarya</taxon>
        <taxon>Ascomycota</taxon>
        <taxon>Pezizomycotina</taxon>
        <taxon>Leotiomycetes</taxon>
        <taxon>Helotiales</taxon>
        <taxon>Drepanopezizaceae</taxon>
        <taxon>Diplocarpon</taxon>
    </lineage>
</organism>
<dbReference type="Proteomes" id="UP000242519">
    <property type="component" value="Unassembled WGS sequence"/>
</dbReference>
<evidence type="ECO:0000256" key="1">
    <source>
        <dbReference type="ARBA" id="ARBA00006484"/>
    </source>
</evidence>
<comment type="caution">
    <text evidence="3">The sequence shown here is derived from an EMBL/GenBank/DDBJ whole genome shotgun (WGS) entry which is preliminary data.</text>
</comment>
<evidence type="ECO:0000256" key="2">
    <source>
        <dbReference type="ARBA" id="ARBA00023002"/>
    </source>
</evidence>
<dbReference type="Pfam" id="PF00106">
    <property type="entry name" value="adh_short"/>
    <property type="match status" value="1"/>
</dbReference>
<sequence length="129" mass="14307">MAKEFNPAMVKSNHGMIVTVASLMAYMTVPNMTDYAAYKVAALSFHKGLTAKLKTRYNMPKLRMIIISLGHTKIPLFQGYKNDSEVLVVSLKLKIWSEAIVQKELSGYSGQAILPGFGATLTFLRALQH</sequence>
<reference evidence="3 4" key="1">
    <citation type="submission" date="2017-04" db="EMBL/GenBank/DDBJ databases">
        <title>Draft genome sequence of Marssonina coronaria NL1: causal agent of apple blotch.</title>
        <authorList>
            <person name="Cheng Q."/>
        </authorList>
    </citation>
    <scope>NUCLEOTIDE SEQUENCE [LARGE SCALE GENOMIC DNA]</scope>
    <source>
        <strain evidence="3 4">NL1</strain>
    </source>
</reference>
<dbReference type="OrthoDB" id="10253736at2759"/>
<dbReference type="STRING" id="503106.A0A218ZHS2"/>
<keyword evidence="2" id="KW-0560">Oxidoreductase</keyword>
<dbReference type="PANTHER" id="PTHR24322:SF736">
    <property type="entry name" value="RETINOL DEHYDROGENASE 10"/>
    <property type="match status" value="1"/>
</dbReference>
<comment type="similarity">
    <text evidence="1">Belongs to the short-chain dehydrogenases/reductases (SDR) family.</text>
</comment>
<protein>
    <submittedName>
        <fullName evidence="3">Uncharacterized protein</fullName>
    </submittedName>
</protein>
<dbReference type="EMBL" id="MZNU01000038">
    <property type="protein sequence ID" value="OWP06716.1"/>
    <property type="molecule type" value="Genomic_DNA"/>
</dbReference>
<proteinExistence type="inferred from homology"/>
<keyword evidence="4" id="KW-1185">Reference proteome</keyword>
<dbReference type="SUPFAM" id="SSF51735">
    <property type="entry name" value="NAD(P)-binding Rossmann-fold domains"/>
    <property type="match status" value="1"/>
</dbReference>
<dbReference type="GO" id="GO:0016616">
    <property type="term" value="F:oxidoreductase activity, acting on the CH-OH group of donors, NAD or NADP as acceptor"/>
    <property type="evidence" value="ECO:0007669"/>
    <property type="project" value="TreeGrafter"/>
</dbReference>
<dbReference type="PANTHER" id="PTHR24322">
    <property type="entry name" value="PKSB"/>
    <property type="match status" value="1"/>
</dbReference>